<evidence type="ECO:0000313" key="2">
    <source>
        <dbReference type="EMBL" id="JAH43725.1"/>
    </source>
</evidence>
<name>A0A0E9SSW0_ANGAN</name>
<sequence length="83" mass="9454">MIDWGSLDCSSSGRSPAYAHGVASTAPGFTITSILYLDPVSNFIVLFLTKSRPINFKKYRPVVWLYFQRNSDFNQLRDFTHCS</sequence>
<protein>
    <submittedName>
        <fullName evidence="2">Uncharacterized protein</fullName>
    </submittedName>
</protein>
<keyword evidence="1" id="KW-0812">Transmembrane</keyword>
<keyword evidence="1" id="KW-1133">Transmembrane helix</keyword>
<reference evidence="2" key="1">
    <citation type="submission" date="2014-11" db="EMBL/GenBank/DDBJ databases">
        <authorList>
            <person name="Amaro Gonzalez C."/>
        </authorList>
    </citation>
    <scope>NUCLEOTIDE SEQUENCE</scope>
</reference>
<dbReference type="EMBL" id="GBXM01064852">
    <property type="protein sequence ID" value="JAH43725.1"/>
    <property type="molecule type" value="Transcribed_RNA"/>
</dbReference>
<feature type="transmembrane region" description="Helical" evidence="1">
    <location>
        <begin position="28"/>
        <end position="48"/>
    </location>
</feature>
<accession>A0A0E9SSW0</accession>
<proteinExistence type="predicted"/>
<dbReference type="AlphaFoldDB" id="A0A0E9SSW0"/>
<reference evidence="2" key="2">
    <citation type="journal article" date="2015" name="Fish Shellfish Immunol.">
        <title>Early steps in the European eel (Anguilla anguilla)-Vibrio vulnificus interaction in the gills: Role of the RtxA13 toxin.</title>
        <authorList>
            <person name="Callol A."/>
            <person name="Pajuelo D."/>
            <person name="Ebbesson L."/>
            <person name="Teles M."/>
            <person name="MacKenzie S."/>
            <person name="Amaro C."/>
        </authorList>
    </citation>
    <scope>NUCLEOTIDE SEQUENCE</scope>
</reference>
<organism evidence="2">
    <name type="scientific">Anguilla anguilla</name>
    <name type="common">European freshwater eel</name>
    <name type="synonym">Muraena anguilla</name>
    <dbReference type="NCBI Taxonomy" id="7936"/>
    <lineage>
        <taxon>Eukaryota</taxon>
        <taxon>Metazoa</taxon>
        <taxon>Chordata</taxon>
        <taxon>Craniata</taxon>
        <taxon>Vertebrata</taxon>
        <taxon>Euteleostomi</taxon>
        <taxon>Actinopterygii</taxon>
        <taxon>Neopterygii</taxon>
        <taxon>Teleostei</taxon>
        <taxon>Anguilliformes</taxon>
        <taxon>Anguillidae</taxon>
        <taxon>Anguilla</taxon>
    </lineage>
</organism>
<keyword evidence="1" id="KW-0472">Membrane</keyword>
<evidence type="ECO:0000256" key="1">
    <source>
        <dbReference type="SAM" id="Phobius"/>
    </source>
</evidence>